<name>A0A6L2LPU0_TANCI</name>
<protein>
    <submittedName>
        <fullName evidence="1">Uncharacterized protein</fullName>
    </submittedName>
</protein>
<sequence>MGKENMKEPVPHDLPPTPFLGHLKEQMGIPYRARKTVCMIENPREVHKIKAQEDKGDMDVGWDIIVMDVERLRQFLTPTIHTLSNLEPVVQPYMPLSPVHDKEKIIREEEQDYDIPLLDGVMQPLTPHTVHIIPLDDDYVVPATNPILDKQLNEFRKEFPDITRVTKKANYNPVNDVKELSDIKKYDCEAFIQKLLHQVLAARRQISRPSLPVIVW</sequence>
<dbReference type="AlphaFoldDB" id="A0A6L2LPU0"/>
<gene>
    <name evidence="1" type="ORF">Tci_035208</name>
</gene>
<proteinExistence type="predicted"/>
<dbReference type="EMBL" id="BKCJ010004811">
    <property type="protein sequence ID" value="GEU63230.1"/>
    <property type="molecule type" value="Genomic_DNA"/>
</dbReference>
<reference evidence="1" key="1">
    <citation type="journal article" date="2019" name="Sci. Rep.">
        <title>Draft genome of Tanacetum cinerariifolium, the natural source of mosquito coil.</title>
        <authorList>
            <person name="Yamashiro T."/>
            <person name="Shiraishi A."/>
            <person name="Satake H."/>
            <person name="Nakayama K."/>
        </authorList>
    </citation>
    <scope>NUCLEOTIDE SEQUENCE</scope>
</reference>
<accession>A0A6L2LPU0</accession>
<comment type="caution">
    <text evidence="1">The sequence shown here is derived from an EMBL/GenBank/DDBJ whole genome shotgun (WGS) entry which is preliminary data.</text>
</comment>
<organism evidence="1">
    <name type="scientific">Tanacetum cinerariifolium</name>
    <name type="common">Dalmatian daisy</name>
    <name type="synonym">Chrysanthemum cinerariifolium</name>
    <dbReference type="NCBI Taxonomy" id="118510"/>
    <lineage>
        <taxon>Eukaryota</taxon>
        <taxon>Viridiplantae</taxon>
        <taxon>Streptophyta</taxon>
        <taxon>Embryophyta</taxon>
        <taxon>Tracheophyta</taxon>
        <taxon>Spermatophyta</taxon>
        <taxon>Magnoliopsida</taxon>
        <taxon>eudicotyledons</taxon>
        <taxon>Gunneridae</taxon>
        <taxon>Pentapetalae</taxon>
        <taxon>asterids</taxon>
        <taxon>campanulids</taxon>
        <taxon>Asterales</taxon>
        <taxon>Asteraceae</taxon>
        <taxon>Asteroideae</taxon>
        <taxon>Anthemideae</taxon>
        <taxon>Anthemidinae</taxon>
        <taxon>Tanacetum</taxon>
    </lineage>
</organism>
<evidence type="ECO:0000313" key="1">
    <source>
        <dbReference type="EMBL" id="GEU63230.1"/>
    </source>
</evidence>